<name>A0AAD6XX39_9AGAR</name>
<evidence type="ECO:0000313" key="2">
    <source>
        <dbReference type="EMBL" id="KAJ7187460.1"/>
    </source>
</evidence>
<sequence length="436" mass="46970">MGVSELTAPPSTLARRETHDPLVARRPPHLSAAPAARPRYSSFAACRPLFPVAHPTHYLLPAARLSPLTACPLPVAASRNPRRHAPSRCRTSLPVSVRRPLPTAPARRSRFPAFAARRSLLSAAHFLRPLAASRRSPFPASYSMQCLSQANSRSLPASRKTRCPLGASSTAASRLLLLSLARYPPPIPCHPLPAAPASRPARRLLSVARFPRPPPPPLCRPHAASCLLHALIAQVAPRACALPRTYSLHARASSKARRPLTAAHSLPDVRRPLPAFHFPLYRPHGARARCTRALPKKRHTSHTALYPPHTRCAAGTRRSPSASRWAIGRRPLPHTTLALCPLPAALLPFPPPRWAHTQRARPAPHPPASPRLHVVRCPPDAACGWLRLLPPAACGTLFPIAPSSLHILAAYSPHAPDAACVTQDPGLVPAAPQPSS</sequence>
<evidence type="ECO:0000313" key="3">
    <source>
        <dbReference type="Proteomes" id="UP001219525"/>
    </source>
</evidence>
<feature type="compositionally biased region" description="Basic and acidic residues" evidence="1">
    <location>
        <begin position="14"/>
        <end position="23"/>
    </location>
</feature>
<gene>
    <name evidence="2" type="ORF">GGX14DRAFT_581066</name>
</gene>
<comment type="caution">
    <text evidence="2">The sequence shown here is derived from an EMBL/GenBank/DDBJ whole genome shotgun (WGS) entry which is preliminary data.</text>
</comment>
<dbReference type="Proteomes" id="UP001219525">
    <property type="component" value="Unassembled WGS sequence"/>
</dbReference>
<proteinExistence type="predicted"/>
<feature type="region of interest" description="Disordered" evidence="1">
    <location>
        <begin position="296"/>
        <end position="317"/>
    </location>
</feature>
<protein>
    <submittedName>
        <fullName evidence="2">Uncharacterized protein</fullName>
    </submittedName>
</protein>
<reference evidence="2" key="1">
    <citation type="submission" date="2023-03" db="EMBL/GenBank/DDBJ databases">
        <title>Massive genome expansion in bonnet fungi (Mycena s.s.) driven by repeated elements and novel gene families across ecological guilds.</title>
        <authorList>
            <consortium name="Lawrence Berkeley National Laboratory"/>
            <person name="Harder C.B."/>
            <person name="Miyauchi S."/>
            <person name="Viragh M."/>
            <person name="Kuo A."/>
            <person name="Thoen E."/>
            <person name="Andreopoulos B."/>
            <person name="Lu D."/>
            <person name="Skrede I."/>
            <person name="Drula E."/>
            <person name="Henrissat B."/>
            <person name="Morin E."/>
            <person name="Kohler A."/>
            <person name="Barry K."/>
            <person name="LaButti K."/>
            <person name="Morin E."/>
            <person name="Salamov A."/>
            <person name="Lipzen A."/>
            <person name="Mereny Z."/>
            <person name="Hegedus B."/>
            <person name="Baldrian P."/>
            <person name="Stursova M."/>
            <person name="Weitz H."/>
            <person name="Taylor A."/>
            <person name="Grigoriev I.V."/>
            <person name="Nagy L.G."/>
            <person name="Martin F."/>
            <person name="Kauserud H."/>
        </authorList>
    </citation>
    <scope>NUCLEOTIDE SEQUENCE</scope>
    <source>
        <strain evidence="2">9144</strain>
    </source>
</reference>
<evidence type="ECO:0000256" key="1">
    <source>
        <dbReference type="SAM" id="MobiDB-lite"/>
    </source>
</evidence>
<dbReference type="EMBL" id="JARJCW010000199">
    <property type="protein sequence ID" value="KAJ7187460.1"/>
    <property type="molecule type" value="Genomic_DNA"/>
</dbReference>
<dbReference type="AlphaFoldDB" id="A0AAD6XX39"/>
<feature type="region of interest" description="Disordered" evidence="1">
    <location>
        <begin position="1"/>
        <end position="34"/>
    </location>
</feature>
<accession>A0AAD6XX39</accession>
<organism evidence="2 3">
    <name type="scientific">Mycena pura</name>
    <dbReference type="NCBI Taxonomy" id="153505"/>
    <lineage>
        <taxon>Eukaryota</taxon>
        <taxon>Fungi</taxon>
        <taxon>Dikarya</taxon>
        <taxon>Basidiomycota</taxon>
        <taxon>Agaricomycotina</taxon>
        <taxon>Agaricomycetes</taxon>
        <taxon>Agaricomycetidae</taxon>
        <taxon>Agaricales</taxon>
        <taxon>Marasmiineae</taxon>
        <taxon>Mycenaceae</taxon>
        <taxon>Mycena</taxon>
    </lineage>
</organism>
<keyword evidence="3" id="KW-1185">Reference proteome</keyword>